<accession>A0A9N7N806</accession>
<organism evidence="1 2">
    <name type="scientific">Striga hermonthica</name>
    <name type="common">Purple witchweed</name>
    <name type="synonym">Buchnera hermonthica</name>
    <dbReference type="NCBI Taxonomy" id="68872"/>
    <lineage>
        <taxon>Eukaryota</taxon>
        <taxon>Viridiplantae</taxon>
        <taxon>Streptophyta</taxon>
        <taxon>Embryophyta</taxon>
        <taxon>Tracheophyta</taxon>
        <taxon>Spermatophyta</taxon>
        <taxon>Magnoliopsida</taxon>
        <taxon>eudicotyledons</taxon>
        <taxon>Gunneridae</taxon>
        <taxon>Pentapetalae</taxon>
        <taxon>asterids</taxon>
        <taxon>lamiids</taxon>
        <taxon>Lamiales</taxon>
        <taxon>Orobanchaceae</taxon>
        <taxon>Buchnereae</taxon>
        <taxon>Striga</taxon>
    </lineage>
</organism>
<dbReference type="InterPro" id="IPR038898">
    <property type="entry name" value="BROX"/>
</dbReference>
<evidence type="ECO:0000313" key="2">
    <source>
        <dbReference type="Proteomes" id="UP001153555"/>
    </source>
</evidence>
<gene>
    <name evidence="1" type="ORF">SHERM_21811</name>
</gene>
<dbReference type="EMBL" id="CACSLK010025823">
    <property type="protein sequence ID" value="CAA0824981.1"/>
    <property type="molecule type" value="Genomic_DNA"/>
</dbReference>
<dbReference type="PANTHER" id="PTHR23032:SF2">
    <property type="entry name" value="ENDOSOMAL TARGETING BRO1-LIKE DOMAIN-CONTAINING PROTEIN"/>
    <property type="match status" value="1"/>
</dbReference>
<proteinExistence type="predicted"/>
<comment type="caution">
    <text evidence="1">The sequence shown here is derived from an EMBL/GenBank/DDBJ whole genome shotgun (WGS) entry which is preliminary data.</text>
</comment>
<dbReference type="PANTHER" id="PTHR23032">
    <property type="entry name" value="BRO1 DOMAIN-CONTAINING PROTEIN BROX"/>
    <property type="match status" value="1"/>
</dbReference>
<keyword evidence="2" id="KW-1185">Reference proteome</keyword>
<sequence>MGTEVRLGLAMQSQNATLSVKIRLACKQPSFFIKVVSNMILGCARACRLVYYYHGLILDKGTEPSSHVSVVCCFLAAEDLLAESKKACLTFCLSHPITRAAPSWGAMKHFHKKIPNMASKKSQMCGYLLDQEK</sequence>
<reference evidence="1" key="1">
    <citation type="submission" date="2019-12" db="EMBL/GenBank/DDBJ databases">
        <authorList>
            <person name="Scholes J."/>
        </authorList>
    </citation>
    <scope>NUCLEOTIDE SEQUENCE</scope>
</reference>
<protein>
    <submittedName>
        <fullName evidence="1">Endosomal targeting BRO1-like domain-containing protein</fullName>
    </submittedName>
</protein>
<evidence type="ECO:0000313" key="1">
    <source>
        <dbReference type="EMBL" id="CAA0824981.1"/>
    </source>
</evidence>
<dbReference type="AlphaFoldDB" id="A0A9N7N806"/>
<dbReference type="Proteomes" id="UP001153555">
    <property type="component" value="Unassembled WGS sequence"/>
</dbReference>
<name>A0A9N7N806_STRHE</name>
<dbReference type="OrthoDB" id="1726596at2759"/>